<dbReference type="Proteomes" id="UP000449249">
    <property type="component" value="Unassembled WGS sequence"/>
</dbReference>
<evidence type="ECO:0000256" key="1">
    <source>
        <dbReference type="SAM" id="Phobius"/>
    </source>
</evidence>
<organism evidence="2 3">
    <name type="scientific">Dorea longicatena</name>
    <dbReference type="NCBI Taxonomy" id="88431"/>
    <lineage>
        <taxon>Bacteria</taxon>
        <taxon>Bacillati</taxon>
        <taxon>Bacillota</taxon>
        <taxon>Clostridia</taxon>
        <taxon>Lachnospirales</taxon>
        <taxon>Lachnospiraceae</taxon>
        <taxon>Dorea</taxon>
    </lineage>
</organism>
<keyword evidence="1" id="KW-0812">Transmembrane</keyword>
<keyword evidence="1" id="KW-1133">Transmembrane helix</keyword>
<evidence type="ECO:0000313" key="3">
    <source>
        <dbReference type="Proteomes" id="UP000449249"/>
    </source>
</evidence>
<reference evidence="2 3" key="1">
    <citation type="journal article" date="2019" name="Nat. Med.">
        <title>A library of human gut bacterial isolates paired with longitudinal multiomics data enables mechanistic microbiome research.</title>
        <authorList>
            <person name="Poyet M."/>
            <person name="Groussin M."/>
            <person name="Gibbons S.M."/>
            <person name="Avila-Pacheco J."/>
            <person name="Jiang X."/>
            <person name="Kearney S.M."/>
            <person name="Perrotta A.R."/>
            <person name="Berdy B."/>
            <person name="Zhao S."/>
            <person name="Lieberman T.D."/>
            <person name="Swanson P.K."/>
            <person name="Smith M."/>
            <person name="Roesemann S."/>
            <person name="Alexander J.E."/>
            <person name="Rich S.A."/>
            <person name="Livny J."/>
            <person name="Vlamakis H."/>
            <person name="Clish C."/>
            <person name="Bullock K."/>
            <person name="Deik A."/>
            <person name="Scott J."/>
            <person name="Pierce K.A."/>
            <person name="Xavier R.J."/>
            <person name="Alm E.J."/>
        </authorList>
    </citation>
    <scope>NUCLEOTIDE SEQUENCE [LARGE SCALE GENOMIC DNA]</scope>
    <source>
        <strain evidence="2 3">BIOML-A1</strain>
    </source>
</reference>
<gene>
    <name evidence="2" type="ORF">GT576_12365</name>
</gene>
<keyword evidence="1" id="KW-0472">Membrane</keyword>
<evidence type="ECO:0000313" key="2">
    <source>
        <dbReference type="EMBL" id="MZK11114.1"/>
    </source>
</evidence>
<dbReference type="AlphaFoldDB" id="A0A6N9JY69"/>
<feature type="transmembrane region" description="Helical" evidence="1">
    <location>
        <begin position="17"/>
        <end position="38"/>
    </location>
</feature>
<feature type="transmembrane region" description="Helical" evidence="1">
    <location>
        <begin position="58"/>
        <end position="80"/>
    </location>
</feature>
<sequence length="274" mass="32680">MDTFIERQGFYDYINHFVVGAVLVIGMEIITGPFKFSFSKILRDEIITKFCDRGNKNLFFYNLCTIVIWGIIFFLLGIFVQELYSLIYEELLYKHTIKFLKKNKTKIVDRIKRFGSRLLFKVNKSVYIKNLFVDDFIINSSIKYKHYEKYAQKAIGKFDEEYSKEDMSSFFLPYCTYCVEEQEKNIKIEKLRDIEGLAMSLSLVFLMLMSISFAGCFYTVISDGKYLWFELGWCCIFAIFSMIFDWRAERTIKNRIRITLGIYEAIEERRKKKL</sequence>
<accession>A0A6N9JY69</accession>
<proteinExistence type="predicted"/>
<feature type="transmembrane region" description="Helical" evidence="1">
    <location>
        <begin position="197"/>
        <end position="221"/>
    </location>
</feature>
<dbReference type="EMBL" id="WWSH01000011">
    <property type="protein sequence ID" value="MZK11114.1"/>
    <property type="molecule type" value="Genomic_DNA"/>
</dbReference>
<feature type="transmembrane region" description="Helical" evidence="1">
    <location>
        <begin position="227"/>
        <end position="246"/>
    </location>
</feature>
<comment type="caution">
    <text evidence="2">The sequence shown here is derived from an EMBL/GenBank/DDBJ whole genome shotgun (WGS) entry which is preliminary data.</text>
</comment>
<protein>
    <submittedName>
        <fullName evidence="2">Uncharacterized protein</fullName>
    </submittedName>
</protein>
<dbReference type="RefSeq" id="WP_161170409.1">
    <property type="nucleotide sequence ID" value="NZ_JADNMG010000010.1"/>
</dbReference>
<name>A0A6N9JY69_9FIRM</name>